<protein>
    <recommendedName>
        <fullName evidence="3">DUF4189 domain-containing protein</fullName>
    </recommendedName>
</protein>
<evidence type="ECO:0000259" key="3">
    <source>
        <dbReference type="Pfam" id="PF13827"/>
    </source>
</evidence>
<sequence>MNFKISSLLFVISSLFLTACSTMIKPLDSVYWRGKDVSEFFARKRLPDTAVQCVKDNELSYVYGYQLALYDLQTYEVGRNATTIFMTTDKVYTGGSTWTYLFADADNKITSVREMSGFGDVEKEFKCGEYKEAVTIASKEDLAKRKTQPRLWSSIYMSPEQNMMWVTDNPSKNLENAKQDAFKQCEKNGGRNCQMIFSFSNMCLAFAQGYKDGQGFDDFGYSIVSSLAEENALENCNQKGGSSCRLSAPAVCAIPCDILSNNKCMYDQPQIIIPGKNNNQPINPPANGNGEHWLSN</sequence>
<proteinExistence type="predicted"/>
<feature type="signal peptide" evidence="2">
    <location>
        <begin position="1"/>
        <end position="19"/>
    </location>
</feature>
<feature type="domain" description="DUF4189" evidence="3">
    <location>
        <begin position="152"/>
        <end position="247"/>
    </location>
</feature>
<evidence type="ECO:0000256" key="2">
    <source>
        <dbReference type="SAM" id="SignalP"/>
    </source>
</evidence>
<organism evidence="4 5">
    <name type="scientific">Mannheimia haemolytica</name>
    <name type="common">Pasteurella haemolytica</name>
    <dbReference type="NCBI Taxonomy" id="75985"/>
    <lineage>
        <taxon>Bacteria</taxon>
        <taxon>Pseudomonadati</taxon>
        <taxon>Pseudomonadota</taxon>
        <taxon>Gammaproteobacteria</taxon>
        <taxon>Pasteurellales</taxon>
        <taxon>Pasteurellaceae</taxon>
        <taxon>Mannheimia</taxon>
    </lineage>
</organism>
<dbReference type="RefSeq" id="WP_232019673.1">
    <property type="nucleotide sequence ID" value="NZ_LR134495.1"/>
</dbReference>
<dbReference type="Proteomes" id="UP000271188">
    <property type="component" value="Chromosome"/>
</dbReference>
<dbReference type="AlphaFoldDB" id="A0A448TE20"/>
<dbReference type="EMBL" id="LR134495">
    <property type="protein sequence ID" value="VEI78256.1"/>
    <property type="molecule type" value="Genomic_DNA"/>
</dbReference>
<reference evidence="4" key="1">
    <citation type="submission" date="2018-12" db="EMBL/GenBank/DDBJ databases">
        <authorList>
            <consortium name="Pathogen Informatics"/>
        </authorList>
    </citation>
    <scope>NUCLEOTIDE SEQUENCE [LARGE SCALE GENOMIC DNA]</scope>
    <source>
        <strain evidence="4">NCTC10643</strain>
    </source>
</reference>
<gene>
    <name evidence="4" type="ORF">NCTC10643_02161</name>
</gene>
<evidence type="ECO:0000313" key="5">
    <source>
        <dbReference type="Proteomes" id="UP000271188"/>
    </source>
</evidence>
<dbReference type="Pfam" id="PF13827">
    <property type="entry name" value="DUF4189"/>
    <property type="match status" value="1"/>
</dbReference>
<evidence type="ECO:0000313" key="4">
    <source>
        <dbReference type="EMBL" id="VEI78256.1"/>
    </source>
</evidence>
<feature type="chain" id="PRO_5019548745" description="DUF4189 domain-containing protein" evidence="2">
    <location>
        <begin position="20"/>
        <end position="296"/>
    </location>
</feature>
<evidence type="ECO:0000256" key="1">
    <source>
        <dbReference type="SAM" id="MobiDB-lite"/>
    </source>
</evidence>
<accession>A0A448TE20</accession>
<feature type="region of interest" description="Disordered" evidence="1">
    <location>
        <begin position="275"/>
        <end position="296"/>
    </location>
</feature>
<dbReference type="PROSITE" id="PS51257">
    <property type="entry name" value="PROKAR_LIPOPROTEIN"/>
    <property type="match status" value="1"/>
</dbReference>
<keyword evidence="2" id="KW-0732">Signal</keyword>
<dbReference type="InterPro" id="IPR025240">
    <property type="entry name" value="DUF4189"/>
</dbReference>
<name>A0A448TE20_MANHA</name>